<proteinExistence type="predicted"/>
<dbReference type="RefSeq" id="WP_023371524.1">
    <property type="nucleotide sequence ID" value="NZ_CECR01000006.1"/>
</dbReference>
<evidence type="ECO:0000313" key="4">
    <source>
        <dbReference type="Proteomes" id="UP000075041"/>
    </source>
</evidence>
<dbReference type="Proteomes" id="UP000072003">
    <property type="component" value="Unassembled WGS sequence"/>
</dbReference>
<organism evidence="2 3">
    <name type="scientific">Streptococcus suis</name>
    <dbReference type="NCBI Taxonomy" id="1307"/>
    <lineage>
        <taxon>Bacteria</taxon>
        <taxon>Bacillati</taxon>
        <taxon>Bacillota</taxon>
        <taxon>Bacilli</taxon>
        <taxon>Lactobacillales</taxon>
        <taxon>Streptococcaceae</taxon>
        <taxon>Streptococcus</taxon>
    </lineage>
</organism>
<reference evidence="3 4" key="1">
    <citation type="submission" date="2016-02" db="EMBL/GenBank/DDBJ databases">
        <authorList>
            <consortium name="Pathogen Informatics"/>
        </authorList>
    </citation>
    <scope>NUCLEOTIDE SEQUENCE [LARGE SCALE GENOMIC DNA]</scope>
    <source>
        <strain evidence="1 4">LOLA-SS005</strain>
        <strain evidence="2 3">LSS100</strain>
    </source>
</reference>
<dbReference type="Proteomes" id="UP000075041">
    <property type="component" value="Unassembled WGS sequence"/>
</dbReference>
<name>A0A0Z8CMR9_STRSU</name>
<gene>
    <name evidence="1" type="ORF">ERS132356_00304</name>
    <name evidence="2" type="ORF">ERS132462_01757</name>
</gene>
<sequence>MIEDVNSYSQPPGKYSDSELQAIKDFLEVMIFFIDDTPHTNNKRIWFEPLKYWENTNYIRFSHQIDFHSLHRIAEEDLSWEGGYKFTPQQIEDILKWMQTQEWIRNE</sequence>
<dbReference type="AlphaFoldDB" id="A0A0Z8CMR9"/>
<dbReference type="EMBL" id="FIFN01000020">
    <property type="protein sequence ID" value="CYU27951.1"/>
    <property type="molecule type" value="Genomic_DNA"/>
</dbReference>
<evidence type="ECO:0000313" key="3">
    <source>
        <dbReference type="Proteomes" id="UP000072003"/>
    </source>
</evidence>
<protein>
    <submittedName>
        <fullName evidence="2">Uncharacterized protein</fullName>
    </submittedName>
</protein>
<dbReference type="EMBL" id="FIFJ01000002">
    <property type="protein sequence ID" value="CYT72072.1"/>
    <property type="molecule type" value="Genomic_DNA"/>
</dbReference>
<evidence type="ECO:0000313" key="2">
    <source>
        <dbReference type="EMBL" id="CYU27951.1"/>
    </source>
</evidence>
<evidence type="ECO:0000313" key="1">
    <source>
        <dbReference type="EMBL" id="CYT72072.1"/>
    </source>
</evidence>
<accession>A0A0Z8CMR9</accession>